<dbReference type="PANTHER" id="PTHR12968">
    <property type="entry name" value="B9 DOMAIN-CONTAINING"/>
    <property type="match status" value="1"/>
</dbReference>
<dbReference type="InterPro" id="IPR010796">
    <property type="entry name" value="C2_B9-type_dom"/>
</dbReference>
<comment type="subcellular location">
    <subcellularLocation>
        <location evidence="1">Cytoplasm</location>
        <location evidence="1">Cytoskeleton</location>
        <location evidence="1">Cilium basal body</location>
    </subcellularLocation>
</comment>
<protein>
    <recommendedName>
        <fullName evidence="8">Meckel syndrome type 1 protein</fullName>
    </recommendedName>
</protein>
<dbReference type="EMBL" id="JNBR01000454">
    <property type="protein sequence ID" value="OQR92534.1"/>
    <property type="molecule type" value="Genomic_DNA"/>
</dbReference>
<evidence type="ECO:0000256" key="1">
    <source>
        <dbReference type="ARBA" id="ARBA00004120"/>
    </source>
</evidence>
<evidence type="ECO:0000313" key="7">
    <source>
        <dbReference type="Proteomes" id="UP000243579"/>
    </source>
</evidence>
<gene>
    <name evidence="6" type="ORF">ACHHYP_03523</name>
</gene>
<keyword evidence="4" id="KW-0206">Cytoskeleton</keyword>
<evidence type="ECO:0000256" key="2">
    <source>
        <dbReference type="ARBA" id="ARBA00022490"/>
    </source>
</evidence>
<dbReference type="STRING" id="1202772.A0A1V9Z3G2"/>
<evidence type="ECO:0000256" key="3">
    <source>
        <dbReference type="ARBA" id="ARBA00022794"/>
    </source>
</evidence>
<keyword evidence="5" id="KW-0966">Cell projection</keyword>
<name>A0A1V9Z3G2_ACHHY</name>
<evidence type="ECO:0000256" key="4">
    <source>
        <dbReference type="ARBA" id="ARBA00023212"/>
    </source>
</evidence>
<reference evidence="6 7" key="1">
    <citation type="journal article" date="2014" name="Genome Biol. Evol.">
        <title>The secreted proteins of Achlya hypogyna and Thraustotheca clavata identify the ancestral oomycete secretome and reveal gene acquisitions by horizontal gene transfer.</title>
        <authorList>
            <person name="Misner I."/>
            <person name="Blouin N."/>
            <person name="Leonard G."/>
            <person name="Richards T.A."/>
            <person name="Lane C.E."/>
        </authorList>
    </citation>
    <scope>NUCLEOTIDE SEQUENCE [LARGE SCALE GENOMIC DNA]</scope>
    <source>
        <strain evidence="6 7">ATCC 48635</strain>
    </source>
</reference>
<dbReference type="PANTHER" id="PTHR12968:SF4">
    <property type="entry name" value="TECTONIC-LIKE COMPLEX MEMBER MKS1"/>
    <property type="match status" value="1"/>
</dbReference>
<proteinExistence type="predicted"/>
<evidence type="ECO:0008006" key="8">
    <source>
        <dbReference type="Google" id="ProtNLM"/>
    </source>
</evidence>
<sequence>MALPRYYHVRDPIENLVLQVTLRKVADGDATRAPGAKDEWSRAFRWQEKVFGPMEYCRYNTRASADFAVRDGKMTKPRDAENKHLLAEYQANHEVVIDPTDEVVLYSFTDRDNYLPPTELVRTLSTSTEPLNDMAVQALSLVQRRSYKTMYLMASLDIAPELYRKKKLKRDAFDDHILCALRYYPHTHLLEVRPGFSRSLEPVADHTPLEPTPLQSRQGSHYEYVLINCSDVFATDGDSPQQLALDLHRADDADDDRRRQAYESRCGIAGCTVATASVLYHVDVVAASVAADCDDGGLLLGRPFYLQYVLFMETSGSWVGPPESWDAAHERWVLAAGCSPQCLARQGVLHWSLSLEAIVHEAARPVSPARPPVVRFAAQLFSKDAWERHNVRGYGCTVLPTTAGRVDPLVVPLWMPALSVTARRRDFFVGSEGQLPSMFEQHTAALGVETVPSGSLTVRLQVLMQTRVVEVAAASKELVIVKRGVDEILAKVRASKLHKNSGDHPPSAVGAVLADLRAKRLLPAS</sequence>
<dbReference type="Pfam" id="PF07162">
    <property type="entry name" value="B9-C2"/>
    <property type="match status" value="1"/>
</dbReference>
<organism evidence="6 7">
    <name type="scientific">Achlya hypogyna</name>
    <name type="common">Oomycete</name>
    <name type="synonym">Protoachlya hypogyna</name>
    <dbReference type="NCBI Taxonomy" id="1202772"/>
    <lineage>
        <taxon>Eukaryota</taxon>
        <taxon>Sar</taxon>
        <taxon>Stramenopiles</taxon>
        <taxon>Oomycota</taxon>
        <taxon>Saprolegniomycetes</taxon>
        <taxon>Saprolegniales</taxon>
        <taxon>Achlyaceae</taxon>
        <taxon>Achlya</taxon>
    </lineage>
</organism>
<comment type="caution">
    <text evidence="6">The sequence shown here is derived from an EMBL/GenBank/DDBJ whole genome shotgun (WGS) entry which is preliminary data.</text>
</comment>
<dbReference type="OrthoDB" id="10263520at2759"/>
<dbReference type="AlphaFoldDB" id="A0A1V9Z3G2"/>
<evidence type="ECO:0000313" key="6">
    <source>
        <dbReference type="EMBL" id="OQR92534.1"/>
    </source>
</evidence>
<keyword evidence="3" id="KW-0970">Cilium biogenesis/degradation</keyword>
<keyword evidence="7" id="KW-1185">Reference proteome</keyword>
<keyword evidence="2" id="KW-0963">Cytoplasm</keyword>
<dbReference type="GO" id="GO:0036038">
    <property type="term" value="C:MKS complex"/>
    <property type="evidence" value="ECO:0007669"/>
    <property type="project" value="TreeGrafter"/>
</dbReference>
<evidence type="ECO:0000256" key="5">
    <source>
        <dbReference type="ARBA" id="ARBA00023273"/>
    </source>
</evidence>
<accession>A0A1V9Z3G2</accession>
<dbReference type="Proteomes" id="UP000243579">
    <property type="component" value="Unassembled WGS sequence"/>
</dbReference>
<dbReference type="GO" id="GO:0060271">
    <property type="term" value="P:cilium assembly"/>
    <property type="evidence" value="ECO:0007669"/>
    <property type="project" value="TreeGrafter"/>
</dbReference>